<comment type="catalytic activity">
    <reaction evidence="10">
        <text>tRNA(Cys) + L-cysteine + ATP = L-cysteinyl-tRNA(Cys) + AMP + diphosphate</text>
        <dbReference type="Rhea" id="RHEA:17773"/>
        <dbReference type="Rhea" id="RHEA-COMP:9661"/>
        <dbReference type="Rhea" id="RHEA-COMP:9679"/>
        <dbReference type="ChEBI" id="CHEBI:30616"/>
        <dbReference type="ChEBI" id="CHEBI:33019"/>
        <dbReference type="ChEBI" id="CHEBI:35235"/>
        <dbReference type="ChEBI" id="CHEBI:78442"/>
        <dbReference type="ChEBI" id="CHEBI:78517"/>
        <dbReference type="ChEBI" id="CHEBI:456215"/>
        <dbReference type="EC" id="6.1.1.16"/>
    </reaction>
</comment>
<dbReference type="PRINTS" id="PR00983">
    <property type="entry name" value="TRNASYNTHCYS"/>
</dbReference>
<feature type="short sequence motif" description="'KMSKS' region" evidence="10">
    <location>
        <begin position="280"/>
        <end position="284"/>
    </location>
</feature>
<protein>
    <recommendedName>
        <fullName evidence="10">Cysteine--tRNA ligase</fullName>
        <ecNumber evidence="10">6.1.1.16</ecNumber>
    </recommendedName>
    <alternativeName>
        <fullName evidence="10">Cysteinyl-tRNA synthetase</fullName>
        <shortName evidence="10">CysRS</shortName>
    </alternativeName>
</protein>
<feature type="binding site" evidence="10">
    <location>
        <position position="223"/>
    </location>
    <ligand>
        <name>Zn(2+)</name>
        <dbReference type="ChEBI" id="CHEBI:29105"/>
    </ligand>
</feature>
<keyword evidence="6 10" id="KW-0862">Zinc</keyword>
<keyword evidence="9 10" id="KW-0030">Aminoacyl-tRNA synthetase</keyword>
<sequence>MKQVLKLFDTYEREVRELKPLKGNEIGLYACGPTVYNFVHIGNLRTYIFEDLLHRTISHAGFNVRHVINITDVGHLASDADSGEDKMEVGSRRTGMTAWEIAEFYTSAFKDDLVKLNILEPTIWCKATDHIEDQIAFIVDLESKGFVYETSDGIYFDSRKLDDYGYLARLDIDGLQAGARVNLGEKRFVTDFALWKFSKPDENRQMEWDSPWGIGFPGWHIECSAMSARYLGDYFDIHCGGKDHIPIHHTNEIAQTQASKGTRLANFWLHGYFLQMEDSKMSKSSGDFLRLETLIERGYLPLVFRYFCLQAHYRSELSFSWESLKAAHTSLMRLYEAAYSWGAPSNISEEYYVRFVQHLYNDLNLPRALAVAWELVRSPEPDGIKKATLLAFDEIFGLDINAWRPKQVDIPKEVSSLLARREEARKSKDWNAADQVRDEISRLGFSIEDSKDGPIIKPI</sequence>
<dbReference type="Pfam" id="PF01406">
    <property type="entry name" value="tRNA-synt_1e"/>
    <property type="match status" value="1"/>
</dbReference>
<dbReference type="GO" id="GO:0004817">
    <property type="term" value="F:cysteine-tRNA ligase activity"/>
    <property type="evidence" value="ECO:0007669"/>
    <property type="project" value="UniProtKB-UniRule"/>
</dbReference>
<reference evidence="13 14" key="1">
    <citation type="submission" date="2019-02" db="EMBL/GenBank/DDBJ databases">
        <title>Prokaryotic population dynamics and viral predation in marine succession experiment using metagenomics: the confinement effect.</title>
        <authorList>
            <person name="Haro-Moreno J.M."/>
            <person name="Rodriguez-Valera F."/>
            <person name="Lopez-Perez M."/>
        </authorList>
    </citation>
    <scope>NUCLEOTIDE SEQUENCE [LARGE SCALE GENOMIC DNA]</scope>
    <source>
        <strain evidence="13">MED-G157</strain>
    </source>
</reference>
<keyword evidence="10" id="KW-0963">Cytoplasm</keyword>
<proteinExistence type="inferred from homology"/>
<comment type="subcellular location">
    <subcellularLocation>
        <location evidence="10">Cytoplasm</location>
    </subcellularLocation>
</comment>
<evidence type="ECO:0000256" key="8">
    <source>
        <dbReference type="ARBA" id="ARBA00022917"/>
    </source>
</evidence>
<dbReference type="EC" id="6.1.1.16" evidence="10"/>
<dbReference type="PANTHER" id="PTHR10890">
    <property type="entry name" value="CYSTEINYL-TRNA SYNTHETASE"/>
    <property type="match status" value="1"/>
</dbReference>
<keyword evidence="8 10" id="KW-0648">Protein biosynthesis</keyword>
<comment type="subunit">
    <text evidence="2 10">Monomer.</text>
</comment>
<comment type="similarity">
    <text evidence="1 10">Belongs to the class-I aminoacyl-tRNA synthetase family.</text>
</comment>
<dbReference type="AlphaFoldDB" id="A0A520RX02"/>
<comment type="cofactor">
    <cofactor evidence="10">
        <name>Zn(2+)</name>
        <dbReference type="ChEBI" id="CHEBI:29105"/>
    </cofactor>
    <text evidence="10">Binds 1 zinc ion per subunit.</text>
</comment>
<keyword evidence="5 10" id="KW-0547">Nucleotide-binding</keyword>
<dbReference type="InterPro" id="IPR015803">
    <property type="entry name" value="Cys-tRNA-ligase"/>
</dbReference>
<dbReference type="NCBIfam" id="TIGR00435">
    <property type="entry name" value="cysS"/>
    <property type="match status" value="1"/>
</dbReference>
<feature type="binding site" evidence="10">
    <location>
        <position position="248"/>
    </location>
    <ligand>
        <name>Zn(2+)</name>
        <dbReference type="ChEBI" id="CHEBI:29105"/>
    </ligand>
</feature>
<dbReference type="InterPro" id="IPR024909">
    <property type="entry name" value="Cys-tRNA/MSH_ligase"/>
</dbReference>
<keyword evidence="7 10" id="KW-0067">ATP-binding</keyword>
<dbReference type="Gene3D" id="3.40.50.620">
    <property type="entry name" value="HUPs"/>
    <property type="match status" value="1"/>
</dbReference>
<evidence type="ECO:0000256" key="6">
    <source>
        <dbReference type="ARBA" id="ARBA00022833"/>
    </source>
</evidence>
<feature type="domain" description="Cysteinyl-tRNA ligase anticodon binding" evidence="12">
    <location>
        <begin position="409"/>
        <end position="452"/>
    </location>
</feature>
<dbReference type="InterPro" id="IPR056411">
    <property type="entry name" value="CysS_C"/>
</dbReference>
<dbReference type="GO" id="GO:0006423">
    <property type="term" value="P:cysteinyl-tRNA aminoacylation"/>
    <property type="evidence" value="ECO:0007669"/>
    <property type="project" value="UniProtKB-UniRule"/>
</dbReference>
<dbReference type="PANTHER" id="PTHR10890:SF3">
    <property type="entry name" value="CYSTEINE--TRNA LIGASE, CYTOPLASMIC"/>
    <property type="match status" value="1"/>
</dbReference>
<evidence type="ECO:0000256" key="7">
    <source>
        <dbReference type="ARBA" id="ARBA00022840"/>
    </source>
</evidence>
<dbReference type="InterPro" id="IPR032678">
    <property type="entry name" value="tRNA-synt_1_cat_dom"/>
</dbReference>
<evidence type="ECO:0000256" key="5">
    <source>
        <dbReference type="ARBA" id="ARBA00022741"/>
    </source>
</evidence>
<dbReference type="Pfam" id="PF23493">
    <property type="entry name" value="CysS_C"/>
    <property type="match status" value="1"/>
</dbReference>
<comment type="caution">
    <text evidence="13">The sequence shown here is derived from an EMBL/GenBank/DDBJ whole genome shotgun (WGS) entry which is preliminary data.</text>
</comment>
<dbReference type="InterPro" id="IPR009080">
    <property type="entry name" value="tRNAsynth_Ia_anticodon-bd"/>
</dbReference>
<dbReference type="InterPro" id="IPR014729">
    <property type="entry name" value="Rossmann-like_a/b/a_fold"/>
</dbReference>
<dbReference type="SUPFAM" id="SSF52374">
    <property type="entry name" value="Nucleotidylyl transferase"/>
    <property type="match status" value="1"/>
</dbReference>
<dbReference type="GO" id="GO:0005524">
    <property type="term" value="F:ATP binding"/>
    <property type="evidence" value="ECO:0007669"/>
    <property type="project" value="UniProtKB-UniRule"/>
</dbReference>
<accession>A0A520RX02</accession>
<dbReference type="SUPFAM" id="SSF47323">
    <property type="entry name" value="Anticodon-binding domain of a subclass of class I aminoacyl-tRNA synthetases"/>
    <property type="match status" value="1"/>
</dbReference>
<feature type="binding site" evidence="10">
    <location>
        <position position="31"/>
    </location>
    <ligand>
        <name>Zn(2+)</name>
        <dbReference type="ChEBI" id="CHEBI:29105"/>
    </ligand>
</feature>
<keyword evidence="4 10" id="KW-0479">Metal-binding</keyword>
<evidence type="ECO:0000256" key="4">
    <source>
        <dbReference type="ARBA" id="ARBA00022723"/>
    </source>
</evidence>
<organism evidence="13 14">
    <name type="scientific">OM182 bacterium</name>
    <dbReference type="NCBI Taxonomy" id="2510334"/>
    <lineage>
        <taxon>Bacteria</taxon>
        <taxon>Pseudomonadati</taxon>
        <taxon>Pseudomonadota</taxon>
        <taxon>Gammaproteobacteria</taxon>
        <taxon>OMG group</taxon>
        <taxon>OM182 clade</taxon>
    </lineage>
</organism>
<evidence type="ECO:0000259" key="11">
    <source>
        <dbReference type="Pfam" id="PF01406"/>
    </source>
</evidence>
<evidence type="ECO:0000259" key="12">
    <source>
        <dbReference type="Pfam" id="PF23493"/>
    </source>
</evidence>
<keyword evidence="3 10" id="KW-0436">Ligase</keyword>
<evidence type="ECO:0000313" key="14">
    <source>
        <dbReference type="Proteomes" id="UP000316199"/>
    </source>
</evidence>
<evidence type="ECO:0000313" key="13">
    <source>
        <dbReference type="EMBL" id="RZO74707.1"/>
    </source>
</evidence>
<dbReference type="Gene3D" id="1.20.120.1910">
    <property type="entry name" value="Cysteine-tRNA ligase, C-terminal anti-codon recognition domain"/>
    <property type="match status" value="1"/>
</dbReference>
<feature type="short sequence motif" description="'HIGH' region" evidence="10">
    <location>
        <begin position="33"/>
        <end position="43"/>
    </location>
</feature>
<dbReference type="EMBL" id="SHAG01000065">
    <property type="protein sequence ID" value="RZO74707.1"/>
    <property type="molecule type" value="Genomic_DNA"/>
</dbReference>
<evidence type="ECO:0000256" key="1">
    <source>
        <dbReference type="ARBA" id="ARBA00005594"/>
    </source>
</evidence>
<evidence type="ECO:0000256" key="9">
    <source>
        <dbReference type="ARBA" id="ARBA00023146"/>
    </source>
</evidence>
<gene>
    <name evidence="10" type="primary">cysS</name>
    <name evidence="13" type="ORF">EVA68_08520</name>
</gene>
<evidence type="ECO:0000256" key="10">
    <source>
        <dbReference type="HAMAP-Rule" id="MF_00041"/>
    </source>
</evidence>
<feature type="binding site" evidence="10">
    <location>
        <position position="283"/>
    </location>
    <ligand>
        <name>ATP</name>
        <dbReference type="ChEBI" id="CHEBI:30616"/>
    </ligand>
</feature>
<dbReference type="Proteomes" id="UP000316199">
    <property type="component" value="Unassembled WGS sequence"/>
</dbReference>
<evidence type="ECO:0000256" key="3">
    <source>
        <dbReference type="ARBA" id="ARBA00022598"/>
    </source>
</evidence>
<dbReference type="HAMAP" id="MF_00041">
    <property type="entry name" value="Cys_tRNA_synth"/>
    <property type="match status" value="1"/>
</dbReference>
<dbReference type="GO" id="GO:0008270">
    <property type="term" value="F:zinc ion binding"/>
    <property type="evidence" value="ECO:0007669"/>
    <property type="project" value="UniProtKB-UniRule"/>
</dbReference>
<dbReference type="GO" id="GO:0005829">
    <property type="term" value="C:cytosol"/>
    <property type="evidence" value="ECO:0007669"/>
    <property type="project" value="TreeGrafter"/>
</dbReference>
<feature type="binding site" evidence="10">
    <location>
        <position position="252"/>
    </location>
    <ligand>
        <name>Zn(2+)</name>
        <dbReference type="ChEBI" id="CHEBI:29105"/>
    </ligand>
</feature>
<evidence type="ECO:0000256" key="2">
    <source>
        <dbReference type="ARBA" id="ARBA00011245"/>
    </source>
</evidence>
<feature type="domain" description="tRNA synthetases class I catalytic" evidence="11">
    <location>
        <begin position="19"/>
        <end position="328"/>
    </location>
</feature>
<name>A0A520RX02_9GAMM</name>